<dbReference type="PANTHER" id="PTHR42803">
    <property type="entry name" value="ACYL-COA DEHYDROGENASE"/>
    <property type="match status" value="1"/>
</dbReference>
<dbReference type="InterPro" id="IPR046373">
    <property type="entry name" value="Acyl-CoA_Oxase/DH_mid-dom_sf"/>
</dbReference>
<evidence type="ECO:0000256" key="4">
    <source>
        <dbReference type="ARBA" id="ARBA00022827"/>
    </source>
</evidence>
<keyword evidence="3" id="KW-0285">Flavoprotein</keyword>
<proteinExistence type="inferred from homology"/>
<dbReference type="EC" id="1.3.99.41" evidence="8"/>
<evidence type="ECO:0000313" key="15">
    <source>
        <dbReference type="Proteomes" id="UP000265955"/>
    </source>
</evidence>
<dbReference type="InterPro" id="IPR025878">
    <property type="entry name" value="Acyl-CoA_dh-like_C_dom"/>
</dbReference>
<dbReference type="OrthoDB" id="9770681at2"/>
<dbReference type="RefSeq" id="WP_119771790.1">
    <property type="nucleotide sequence ID" value="NZ_QYUO01000003.1"/>
</dbReference>
<dbReference type="EMBL" id="QYUO01000003">
    <property type="protein sequence ID" value="RJF91892.1"/>
    <property type="molecule type" value="Genomic_DNA"/>
</dbReference>
<reference evidence="15" key="1">
    <citation type="submission" date="2018-09" db="EMBL/GenBank/DDBJ databases">
        <authorList>
            <person name="Zhu H."/>
        </authorList>
    </citation>
    <scope>NUCLEOTIDE SEQUENCE [LARGE SCALE GENOMIC DNA]</scope>
    <source>
        <strain evidence="15">K1R23-30</strain>
    </source>
</reference>
<evidence type="ECO:0000259" key="11">
    <source>
        <dbReference type="Pfam" id="PF02770"/>
    </source>
</evidence>
<comment type="cofactor">
    <cofactor evidence="1">
        <name>FAD</name>
        <dbReference type="ChEBI" id="CHEBI:57692"/>
    </cofactor>
</comment>
<evidence type="ECO:0000313" key="14">
    <source>
        <dbReference type="EMBL" id="RJF91892.1"/>
    </source>
</evidence>
<dbReference type="SUPFAM" id="SSF56645">
    <property type="entry name" value="Acyl-CoA dehydrogenase NM domain-like"/>
    <property type="match status" value="1"/>
</dbReference>
<dbReference type="Pfam" id="PF00441">
    <property type="entry name" value="Acyl-CoA_dh_1"/>
    <property type="match status" value="1"/>
</dbReference>
<dbReference type="InterPro" id="IPR009075">
    <property type="entry name" value="AcylCo_DH/oxidase_C"/>
</dbReference>
<evidence type="ECO:0000256" key="6">
    <source>
        <dbReference type="ARBA" id="ARBA00051388"/>
    </source>
</evidence>
<evidence type="ECO:0000256" key="2">
    <source>
        <dbReference type="ARBA" id="ARBA00009347"/>
    </source>
</evidence>
<evidence type="ECO:0000256" key="7">
    <source>
        <dbReference type="ARBA" id="ARBA00058683"/>
    </source>
</evidence>
<evidence type="ECO:0000256" key="3">
    <source>
        <dbReference type="ARBA" id="ARBA00022630"/>
    </source>
</evidence>
<feature type="domain" description="Acetyl-CoA dehydrogenase-like C-terminal" evidence="13">
    <location>
        <begin position="472"/>
        <end position="587"/>
    </location>
</feature>
<evidence type="ECO:0000259" key="10">
    <source>
        <dbReference type="Pfam" id="PF00441"/>
    </source>
</evidence>
<protein>
    <recommendedName>
        <fullName evidence="9">3-methylmercaptopropionyl-CoA dehydrogenase</fullName>
        <ecNumber evidence="8">1.3.99.41</ecNumber>
    </recommendedName>
</protein>
<dbReference type="GO" id="GO:0016627">
    <property type="term" value="F:oxidoreductase activity, acting on the CH-CH group of donors"/>
    <property type="evidence" value="ECO:0007669"/>
    <property type="project" value="InterPro"/>
</dbReference>
<sequence length="595" mass="64877">MSQYQPPLSDIRFLLDNVFPLATHVRDCNMDLELDTALAVVEEAGKLAADCLDPINRSGDMEHAQWVDSQVATPSGFKDAYRAFCEGGWNGLKFPAPYGGQELPKVVATLVEEMWFATNLSFAMCPSLTNGAIEALLIAGSEELKARYLPKLVSGEWSGTMNLTEPQAGSDLAAIKTKAMPQADGTYRLFGQKIFISFGEHDLTDNIIHLVLARTPDAPPGVKGISLFVAPKFLVNADGSPGSRNDVRCGSIEHKMGIRASPTAVMLYGETDGAVGHLVGEENRGIEYMFIMMNDARFAVGLQGLAISERAYQHALSYAEERVQGKPVNEDGSLGTTILRHPDVRRLLLSMKSHIEAMRSLAMYVAMQKDIAHSALSAEARRAAQERIELLTPVMKGWLTETAQCVTYDALQVFGGMGFIEETGAAQYYRDARIITIYEGTTAIQANDIVGRKTIRDKGAAASSLLDEILETSRKLQLLGRPSASRLADRLVSGCASLRTAIKWLLDENTKNPRAVYASAVPYLELWGVVCGGWMHGLRLVGINKGKMQSDEIAAREASAEFFSEHVLVGATALETTILHGASAAVDYPDTQWRR</sequence>
<gene>
    <name evidence="14" type="ORF">D3871_24755</name>
</gene>
<dbReference type="PANTHER" id="PTHR42803:SF1">
    <property type="entry name" value="BROAD-SPECIFICITY LINEAR ACYL-COA DEHYDROGENASE FADE5"/>
    <property type="match status" value="1"/>
</dbReference>
<dbReference type="InterPro" id="IPR037069">
    <property type="entry name" value="AcylCoA_DH/ox_N_sf"/>
</dbReference>
<keyword evidence="5" id="KW-0560">Oxidoreductase</keyword>
<dbReference type="InterPro" id="IPR052166">
    <property type="entry name" value="Diverse_Acyl-CoA_DH"/>
</dbReference>
<dbReference type="Pfam" id="PF02770">
    <property type="entry name" value="Acyl-CoA_dh_M"/>
    <property type="match status" value="1"/>
</dbReference>
<dbReference type="Proteomes" id="UP000265955">
    <property type="component" value="Unassembled WGS sequence"/>
</dbReference>
<comment type="function">
    <text evidence="7">Involved in the assimilation of dimethylsulphoniopropionate (DMSP), an important compound in the fixation of carbon in marine phytoplankton, by mediating the conversion of 3-(methylthio)propanoyl-CoA (MMPA-CoA) to 3-(methylthio)acryloyl-CoA (MTA-CoA).</text>
</comment>
<comment type="caution">
    <text evidence="14">The sequence shown here is derived from an EMBL/GenBank/DDBJ whole genome shotgun (WGS) entry which is preliminary data.</text>
</comment>
<dbReference type="InterPro" id="IPR013786">
    <property type="entry name" value="AcylCoA_DH/ox_N"/>
</dbReference>
<dbReference type="Pfam" id="PF02771">
    <property type="entry name" value="Acyl-CoA_dh_N"/>
    <property type="match status" value="1"/>
</dbReference>
<evidence type="ECO:0000256" key="1">
    <source>
        <dbReference type="ARBA" id="ARBA00001974"/>
    </source>
</evidence>
<evidence type="ECO:0000256" key="5">
    <source>
        <dbReference type="ARBA" id="ARBA00023002"/>
    </source>
</evidence>
<name>A0A3A3FK75_9BURK</name>
<keyword evidence="4" id="KW-0274">FAD</keyword>
<dbReference type="SUPFAM" id="SSF47203">
    <property type="entry name" value="Acyl-CoA dehydrogenase C-terminal domain-like"/>
    <property type="match status" value="1"/>
</dbReference>
<dbReference type="InterPro" id="IPR036250">
    <property type="entry name" value="AcylCo_DH-like_C"/>
</dbReference>
<evidence type="ECO:0000259" key="13">
    <source>
        <dbReference type="Pfam" id="PF12806"/>
    </source>
</evidence>
<dbReference type="Gene3D" id="1.20.140.10">
    <property type="entry name" value="Butyryl-CoA Dehydrogenase, subunit A, domain 3"/>
    <property type="match status" value="1"/>
</dbReference>
<comment type="catalytic activity">
    <reaction evidence="6">
        <text>3-(methylsulfanyl)propanoyl-CoA + oxidized [electron-transfer flavoprotein] + H(+) = 3-(methylsulfanyl)acryloyl-CoA + reduced [electron-transfer flavoprotein]</text>
        <dbReference type="Rhea" id="RHEA:52612"/>
        <dbReference type="Rhea" id="RHEA-COMP:10685"/>
        <dbReference type="Rhea" id="RHEA-COMP:10686"/>
        <dbReference type="ChEBI" id="CHEBI:15378"/>
        <dbReference type="ChEBI" id="CHEBI:57692"/>
        <dbReference type="ChEBI" id="CHEBI:58307"/>
        <dbReference type="ChEBI" id="CHEBI:82815"/>
        <dbReference type="ChEBI" id="CHEBI:84994"/>
        <dbReference type="EC" id="1.3.99.41"/>
    </reaction>
    <physiologicalReaction direction="left-to-right" evidence="6">
        <dbReference type="Rhea" id="RHEA:52613"/>
    </physiologicalReaction>
</comment>
<dbReference type="InterPro" id="IPR006091">
    <property type="entry name" value="Acyl-CoA_Oxase/DH_mid-dom"/>
</dbReference>
<feature type="domain" description="Acyl-CoA dehydrogenase/oxidase C-terminal" evidence="10">
    <location>
        <begin position="283"/>
        <end position="450"/>
    </location>
</feature>
<evidence type="ECO:0000259" key="12">
    <source>
        <dbReference type="Pfam" id="PF02771"/>
    </source>
</evidence>
<feature type="domain" description="Acyl-CoA oxidase/dehydrogenase middle" evidence="11">
    <location>
        <begin position="161"/>
        <end position="264"/>
    </location>
</feature>
<comment type="similarity">
    <text evidence="2">Belongs to the acyl-CoA dehydrogenase family.</text>
</comment>
<evidence type="ECO:0000256" key="8">
    <source>
        <dbReference type="ARBA" id="ARBA00066694"/>
    </source>
</evidence>
<evidence type="ECO:0000256" key="9">
    <source>
        <dbReference type="ARBA" id="ARBA00069043"/>
    </source>
</evidence>
<dbReference type="FunFam" id="2.40.110.10:FF:000031">
    <property type="entry name" value="Acyl-CoA dehydrogenase, putative"/>
    <property type="match status" value="1"/>
</dbReference>
<dbReference type="Gene3D" id="2.40.110.10">
    <property type="entry name" value="Butyryl-CoA Dehydrogenase, subunit A, domain 2"/>
    <property type="match status" value="1"/>
</dbReference>
<accession>A0A3A3FK75</accession>
<dbReference type="InterPro" id="IPR009100">
    <property type="entry name" value="AcylCoA_DH/oxidase_NM_dom_sf"/>
</dbReference>
<feature type="domain" description="Acyl-CoA dehydrogenase/oxidase N-terminal" evidence="12">
    <location>
        <begin position="65"/>
        <end position="156"/>
    </location>
</feature>
<dbReference type="Gene3D" id="1.10.540.10">
    <property type="entry name" value="Acyl-CoA dehydrogenase/oxidase, N-terminal domain"/>
    <property type="match status" value="1"/>
</dbReference>
<dbReference type="Pfam" id="PF12806">
    <property type="entry name" value="Acyl-CoA_dh_C"/>
    <property type="match status" value="1"/>
</dbReference>
<organism evidence="14 15">
    <name type="scientific">Noviherbaspirillum saxi</name>
    <dbReference type="NCBI Taxonomy" id="2320863"/>
    <lineage>
        <taxon>Bacteria</taxon>
        <taxon>Pseudomonadati</taxon>
        <taxon>Pseudomonadota</taxon>
        <taxon>Betaproteobacteria</taxon>
        <taxon>Burkholderiales</taxon>
        <taxon>Oxalobacteraceae</taxon>
        <taxon>Noviherbaspirillum</taxon>
    </lineage>
</organism>
<keyword evidence="15" id="KW-1185">Reference proteome</keyword>
<dbReference type="GO" id="GO:0050660">
    <property type="term" value="F:flavin adenine dinucleotide binding"/>
    <property type="evidence" value="ECO:0007669"/>
    <property type="project" value="InterPro"/>
</dbReference>
<dbReference type="AlphaFoldDB" id="A0A3A3FK75"/>